<dbReference type="EC" id="2.3.1.184" evidence="6"/>
<evidence type="ECO:0000256" key="1">
    <source>
        <dbReference type="ARBA" id="ARBA00022654"/>
    </source>
</evidence>
<dbReference type="PROSITE" id="PS51187">
    <property type="entry name" value="AUTOINDUCER_SYNTH_2"/>
    <property type="match status" value="1"/>
</dbReference>
<dbReference type="PANTHER" id="PTHR39322:SF1">
    <property type="entry name" value="ISOVALERYL-HOMOSERINE LACTONE SYNTHASE"/>
    <property type="match status" value="1"/>
</dbReference>
<comment type="caution">
    <text evidence="7">The sequence shown here is derived from an EMBL/GenBank/DDBJ whole genome shotgun (WGS) entry which is preliminary data.</text>
</comment>
<dbReference type="GO" id="GO:0009372">
    <property type="term" value="P:quorum sensing"/>
    <property type="evidence" value="ECO:0007669"/>
    <property type="project" value="UniProtKB-UniRule"/>
</dbReference>
<accession>A0A9X2HJM9</accession>
<keyword evidence="4 5" id="KW-0071">Autoinducer synthesis</keyword>
<dbReference type="Gene3D" id="3.40.630.30">
    <property type="match status" value="1"/>
</dbReference>
<dbReference type="InterPro" id="IPR001690">
    <property type="entry name" value="Autoind_synthase"/>
</dbReference>
<reference evidence="7" key="1">
    <citation type="submission" date="2022-05" db="EMBL/GenBank/DDBJ databases">
        <title>Sphingomonas sp. strain MG17 Genome sequencing and assembly.</title>
        <authorList>
            <person name="Kim I."/>
        </authorList>
    </citation>
    <scope>NUCLEOTIDE SEQUENCE</scope>
    <source>
        <strain evidence="7">MG17</strain>
    </source>
</reference>
<dbReference type="GO" id="GO:0061579">
    <property type="term" value="F:N-acyl homoserine lactone synthase activity"/>
    <property type="evidence" value="ECO:0007669"/>
    <property type="project" value="UniProtKB-UniRule"/>
</dbReference>
<sequence>MIQIFNGCQPAGSCPILDDMHRVRKRVFVDILKWNVPVIAGQYERDEFDTRDATYLVSADADGVHLGSFRLLRTDRPHLLGDRFAFLCDGAVPAGPDILEITRGCLSPDLRAAERLRLRNRLISAAIDYGLAHGITAFTCVADSGWLGQILAMGWDCRLLGTPQMIDGVATGAVQIQLDADTPRILAETGTYNPSGLTIVDKAEALAA</sequence>
<evidence type="ECO:0000313" key="8">
    <source>
        <dbReference type="Proteomes" id="UP001139451"/>
    </source>
</evidence>
<keyword evidence="3 6" id="KW-0949">S-adenosyl-L-methionine</keyword>
<proteinExistence type="inferred from homology"/>
<dbReference type="Pfam" id="PF00765">
    <property type="entry name" value="Autoind_synth"/>
    <property type="match status" value="1"/>
</dbReference>
<evidence type="ECO:0000256" key="3">
    <source>
        <dbReference type="ARBA" id="ARBA00022691"/>
    </source>
</evidence>
<dbReference type="AlphaFoldDB" id="A0A9X2HJM9"/>
<gene>
    <name evidence="7" type="ORF">M9978_12830</name>
</gene>
<evidence type="ECO:0000256" key="4">
    <source>
        <dbReference type="ARBA" id="ARBA00022929"/>
    </source>
</evidence>
<comment type="catalytic activity">
    <reaction evidence="6">
        <text>a fatty acyl-[ACP] + S-adenosyl-L-methionine = an N-acyl-L-homoserine lactone + S-methyl-5'-thioadenosine + holo-[ACP] + H(+)</text>
        <dbReference type="Rhea" id="RHEA:10096"/>
        <dbReference type="Rhea" id="RHEA-COMP:9685"/>
        <dbReference type="Rhea" id="RHEA-COMP:14125"/>
        <dbReference type="ChEBI" id="CHEBI:15378"/>
        <dbReference type="ChEBI" id="CHEBI:17509"/>
        <dbReference type="ChEBI" id="CHEBI:55474"/>
        <dbReference type="ChEBI" id="CHEBI:59789"/>
        <dbReference type="ChEBI" id="CHEBI:64479"/>
        <dbReference type="ChEBI" id="CHEBI:138651"/>
        <dbReference type="EC" id="2.3.1.184"/>
    </reaction>
</comment>
<name>A0A9X2HJM9_9SPHN</name>
<keyword evidence="1 5" id="KW-0673">Quorum sensing</keyword>
<dbReference type="PANTHER" id="PTHR39322">
    <property type="entry name" value="ACYL-HOMOSERINE-LACTONE SYNTHASE"/>
    <property type="match status" value="1"/>
</dbReference>
<evidence type="ECO:0000313" key="7">
    <source>
        <dbReference type="EMBL" id="MCP3731312.1"/>
    </source>
</evidence>
<keyword evidence="8" id="KW-1185">Reference proteome</keyword>
<comment type="similarity">
    <text evidence="5 6">Belongs to the autoinducer synthase family.</text>
</comment>
<dbReference type="EMBL" id="JAMLDX010000009">
    <property type="protein sequence ID" value="MCP3731312.1"/>
    <property type="molecule type" value="Genomic_DNA"/>
</dbReference>
<dbReference type="GO" id="GO:0007165">
    <property type="term" value="P:signal transduction"/>
    <property type="evidence" value="ECO:0007669"/>
    <property type="project" value="TreeGrafter"/>
</dbReference>
<evidence type="ECO:0000256" key="5">
    <source>
        <dbReference type="PROSITE-ProRule" id="PRU00533"/>
    </source>
</evidence>
<dbReference type="InterPro" id="IPR016181">
    <property type="entry name" value="Acyl_CoA_acyltransferase"/>
</dbReference>
<evidence type="ECO:0000256" key="2">
    <source>
        <dbReference type="ARBA" id="ARBA00022679"/>
    </source>
</evidence>
<dbReference type="Proteomes" id="UP001139451">
    <property type="component" value="Unassembled WGS sequence"/>
</dbReference>
<dbReference type="SUPFAM" id="SSF55729">
    <property type="entry name" value="Acyl-CoA N-acyltransferases (Nat)"/>
    <property type="match status" value="1"/>
</dbReference>
<dbReference type="PRINTS" id="PR01549">
    <property type="entry name" value="AUTOINDCRSYN"/>
</dbReference>
<keyword evidence="2 6" id="KW-0808">Transferase</keyword>
<protein>
    <recommendedName>
        <fullName evidence="6">Acyl-homoserine-lactone synthase</fullName>
        <ecNumber evidence="6">2.3.1.184</ecNumber>
    </recommendedName>
    <alternativeName>
        <fullName evidence="6">Autoinducer synthesis protein</fullName>
    </alternativeName>
</protein>
<evidence type="ECO:0000256" key="6">
    <source>
        <dbReference type="RuleBase" id="RU361135"/>
    </source>
</evidence>
<dbReference type="RefSeq" id="WP_254293800.1">
    <property type="nucleotide sequence ID" value="NZ_JAMLDX010000009.1"/>
</dbReference>
<organism evidence="7 8">
    <name type="scientific">Sphingomonas tagetis</name>
    <dbReference type="NCBI Taxonomy" id="2949092"/>
    <lineage>
        <taxon>Bacteria</taxon>
        <taxon>Pseudomonadati</taxon>
        <taxon>Pseudomonadota</taxon>
        <taxon>Alphaproteobacteria</taxon>
        <taxon>Sphingomonadales</taxon>
        <taxon>Sphingomonadaceae</taxon>
        <taxon>Sphingomonas</taxon>
    </lineage>
</organism>